<feature type="region of interest" description="Disordered" evidence="3">
    <location>
        <begin position="1"/>
        <end position="42"/>
    </location>
</feature>
<proteinExistence type="predicted"/>
<keyword evidence="2" id="KW-0808">Transferase</keyword>
<protein>
    <submittedName>
        <fullName evidence="4">WecB/TagA/CpsF family glycosyltransferase</fullName>
    </submittedName>
</protein>
<dbReference type="InterPro" id="IPR004629">
    <property type="entry name" value="WecG_TagA_CpsF"/>
</dbReference>
<dbReference type="CDD" id="cd06533">
    <property type="entry name" value="Glyco_transf_WecG_TagA"/>
    <property type="match status" value="1"/>
</dbReference>
<sequence>MGAAAQPDGSVGARGRAHRTGRQAPRWQASGRAAARREQPAGFDGGKRNVLGVLVDALDYDAATEKVVSAARERRPFALTALAVHGVMTGVADPVHNARLNAFDVVAPDGQPVRWALNLLHGARLRDWVSGPDLVLRVLRRMADEGLPIYLYGSTPETLAALSSALTRMFPGLRIAGAEPSKFRVARAGEDRAIAERISRSQARLVLVGLGCPRQEIFVHAMRSRLDMPLMAVGAAFDYHAGRVRRPPRWMQRYGLAWLWRLMLEPRRLWRRYLVLNPMYLARLAAQKAGLWNPDAPPPTYRRADVFAV</sequence>
<evidence type="ECO:0000256" key="3">
    <source>
        <dbReference type="SAM" id="MobiDB-lite"/>
    </source>
</evidence>
<name>A0ABX0Y4Q3_9ACTN</name>
<evidence type="ECO:0000313" key="4">
    <source>
        <dbReference type="EMBL" id="NJC73117.1"/>
    </source>
</evidence>
<comment type="caution">
    <text evidence="4">The sequence shown here is derived from an EMBL/GenBank/DDBJ whole genome shotgun (WGS) entry which is preliminary data.</text>
</comment>
<dbReference type="Pfam" id="PF03808">
    <property type="entry name" value="Glyco_tran_WecG"/>
    <property type="match status" value="1"/>
</dbReference>
<reference evidence="4 5" key="1">
    <citation type="submission" date="2020-03" db="EMBL/GenBank/DDBJ databases">
        <title>WGS of the type strain of Planosporangium spp.</title>
        <authorList>
            <person name="Thawai C."/>
        </authorList>
    </citation>
    <scope>NUCLEOTIDE SEQUENCE [LARGE SCALE GENOMIC DNA]</scope>
    <source>
        <strain evidence="4 5">TBRC 5610</strain>
    </source>
</reference>
<dbReference type="RefSeq" id="WP_167928029.1">
    <property type="nucleotide sequence ID" value="NZ_JAATVY010000026.1"/>
</dbReference>
<dbReference type="PANTHER" id="PTHR34136">
    <property type="match status" value="1"/>
</dbReference>
<keyword evidence="1" id="KW-0328">Glycosyltransferase</keyword>
<evidence type="ECO:0000256" key="1">
    <source>
        <dbReference type="ARBA" id="ARBA00022676"/>
    </source>
</evidence>
<dbReference type="EMBL" id="JAATVY010000026">
    <property type="protein sequence ID" value="NJC73117.1"/>
    <property type="molecule type" value="Genomic_DNA"/>
</dbReference>
<keyword evidence="5" id="KW-1185">Reference proteome</keyword>
<accession>A0ABX0Y4Q3</accession>
<evidence type="ECO:0000313" key="5">
    <source>
        <dbReference type="Proteomes" id="UP000722989"/>
    </source>
</evidence>
<evidence type="ECO:0000256" key="2">
    <source>
        <dbReference type="ARBA" id="ARBA00022679"/>
    </source>
</evidence>
<dbReference type="NCBIfam" id="TIGR00696">
    <property type="entry name" value="wecG_tagA_cpsF"/>
    <property type="match status" value="1"/>
</dbReference>
<organism evidence="4 5">
    <name type="scientific">Planosporangium thailandense</name>
    <dbReference type="NCBI Taxonomy" id="765197"/>
    <lineage>
        <taxon>Bacteria</taxon>
        <taxon>Bacillati</taxon>
        <taxon>Actinomycetota</taxon>
        <taxon>Actinomycetes</taxon>
        <taxon>Micromonosporales</taxon>
        <taxon>Micromonosporaceae</taxon>
        <taxon>Planosporangium</taxon>
    </lineage>
</organism>
<gene>
    <name evidence="4" type="ORF">HC031_25860</name>
</gene>
<dbReference type="PANTHER" id="PTHR34136:SF1">
    <property type="entry name" value="UDP-N-ACETYL-D-MANNOSAMINURONIC ACID TRANSFERASE"/>
    <property type="match status" value="1"/>
</dbReference>
<dbReference type="Proteomes" id="UP000722989">
    <property type="component" value="Unassembled WGS sequence"/>
</dbReference>